<gene>
    <name evidence="4" type="ORF">PLANPX_1097</name>
</gene>
<dbReference type="Pfam" id="PF03795">
    <property type="entry name" value="YCII"/>
    <property type="match status" value="1"/>
</dbReference>
<dbReference type="Proteomes" id="UP000326837">
    <property type="component" value="Chromosome"/>
</dbReference>
<feature type="domain" description="YCII-related" evidence="3">
    <location>
        <begin position="1"/>
        <end position="117"/>
    </location>
</feature>
<evidence type="ECO:0000313" key="4">
    <source>
        <dbReference type="EMBL" id="BBO31485.1"/>
    </source>
</evidence>
<sequence>MRYVCLGYMDAPAWKLLPLAERGAFRDECRGYAELLAKAGHVVACEALDCEENAATLRLHHGAAAVEPGCLVGGGRTTLRGMLVIEASDMNHAIQLMARHPVVQRGGSVEVRPAATWETTGRVDGGEKSLRKPAGAVEAGRFRSTNS</sequence>
<reference evidence="5" key="1">
    <citation type="submission" date="2019-10" db="EMBL/GenBank/DDBJ databases">
        <title>Lacipirellula parvula gen. nov., sp. nov., representing a lineage of planctomycetes widespread in freshwater anoxic habitats, and description of the family Lacipirellulaceae.</title>
        <authorList>
            <person name="Dedysh S.N."/>
            <person name="Kulichevskaya I.S."/>
            <person name="Beletsky A.V."/>
            <person name="Rakitin A.L."/>
            <person name="Mardanov A.V."/>
            <person name="Ivanova A.A."/>
            <person name="Saltykova V.X."/>
            <person name="Rijpstra W.I.C."/>
            <person name="Sinninghe Damste J.S."/>
            <person name="Ravin N.V."/>
        </authorList>
    </citation>
    <scope>NUCLEOTIDE SEQUENCE [LARGE SCALE GENOMIC DNA]</scope>
    <source>
        <strain evidence="5">PX69</strain>
    </source>
</reference>
<dbReference type="InterPro" id="IPR011008">
    <property type="entry name" value="Dimeric_a/b-barrel"/>
</dbReference>
<protein>
    <recommendedName>
        <fullName evidence="3">YCII-related domain-containing protein</fullName>
    </recommendedName>
</protein>
<evidence type="ECO:0000313" key="5">
    <source>
        <dbReference type="Proteomes" id="UP000326837"/>
    </source>
</evidence>
<evidence type="ECO:0000256" key="1">
    <source>
        <dbReference type="ARBA" id="ARBA00007689"/>
    </source>
</evidence>
<dbReference type="SUPFAM" id="SSF54909">
    <property type="entry name" value="Dimeric alpha+beta barrel"/>
    <property type="match status" value="1"/>
</dbReference>
<comment type="similarity">
    <text evidence="1">Belongs to the YciI family.</text>
</comment>
<proteinExistence type="inferred from homology"/>
<keyword evidence="5" id="KW-1185">Reference proteome</keyword>
<dbReference type="InterPro" id="IPR005545">
    <property type="entry name" value="YCII"/>
</dbReference>
<evidence type="ECO:0000256" key="2">
    <source>
        <dbReference type="SAM" id="MobiDB-lite"/>
    </source>
</evidence>
<feature type="region of interest" description="Disordered" evidence="2">
    <location>
        <begin position="121"/>
        <end position="147"/>
    </location>
</feature>
<evidence type="ECO:0000259" key="3">
    <source>
        <dbReference type="Pfam" id="PF03795"/>
    </source>
</evidence>
<dbReference type="KEGG" id="lpav:PLANPX_1097"/>
<dbReference type="AlphaFoldDB" id="A0A5K7X516"/>
<name>A0A5K7X516_9BACT</name>
<accession>A0A5K7X516</accession>
<organism evidence="4 5">
    <name type="scientific">Lacipirellula parvula</name>
    <dbReference type="NCBI Taxonomy" id="2650471"/>
    <lineage>
        <taxon>Bacteria</taxon>
        <taxon>Pseudomonadati</taxon>
        <taxon>Planctomycetota</taxon>
        <taxon>Planctomycetia</taxon>
        <taxon>Pirellulales</taxon>
        <taxon>Lacipirellulaceae</taxon>
        <taxon>Lacipirellula</taxon>
    </lineage>
</organism>
<dbReference type="RefSeq" id="WP_152097626.1">
    <property type="nucleotide sequence ID" value="NZ_AP021861.1"/>
</dbReference>
<dbReference type="EMBL" id="AP021861">
    <property type="protein sequence ID" value="BBO31485.1"/>
    <property type="molecule type" value="Genomic_DNA"/>
</dbReference>
<dbReference type="Gene3D" id="3.30.70.1060">
    <property type="entry name" value="Dimeric alpha+beta barrel"/>
    <property type="match status" value="1"/>
</dbReference>